<dbReference type="SUPFAM" id="SSF54495">
    <property type="entry name" value="UBC-like"/>
    <property type="match status" value="1"/>
</dbReference>
<dbReference type="GO" id="GO:0006301">
    <property type="term" value="P:DNA damage tolerance"/>
    <property type="evidence" value="ECO:0000318"/>
    <property type="project" value="GO_Central"/>
</dbReference>
<reference evidence="4" key="1">
    <citation type="journal article" date="2011" name="Genome Biol.">
        <title>Comparative genomics of the social amoebae Dictyostelium discoideum and Dictyostelium purpureum.</title>
        <authorList>
            <consortium name="US DOE Joint Genome Institute (JGI-PGF)"/>
            <person name="Sucgang R."/>
            <person name="Kuo A."/>
            <person name="Tian X."/>
            <person name="Salerno W."/>
            <person name="Parikh A."/>
            <person name="Feasley C.L."/>
            <person name="Dalin E."/>
            <person name="Tu H."/>
            <person name="Huang E."/>
            <person name="Barry K."/>
            <person name="Lindquist E."/>
            <person name="Shapiro H."/>
            <person name="Bruce D."/>
            <person name="Schmutz J."/>
            <person name="Salamov A."/>
            <person name="Fey P."/>
            <person name="Gaudet P."/>
            <person name="Anjard C."/>
            <person name="Babu M.M."/>
            <person name="Basu S."/>
            <person name="Bushmanova Y."/>
            <person name="van der Wel H."/>
            <person name="Katoh-Kurasawa M."/>
            <person name="Dinh C."/>
            <person name="Coutinho P.M."/>
            <person name="Saito T."/>
            <person name="Elias M."/>
            <person name="Schaap P."/>
            <person name="Kay R.R."/>
            <person name="Henrissat B."/>
            <person name="Eichinger L."/>
            <person name="Rivero F."/>
            <person name="Putnam N.H."/>
            <person name="West C.M."/>
            <person name="Loomis W.F."/>
            <person name="Chisholm R.L."/>
            <person name="Shaulsky G."/>
            <person name="Strassmann J.E."/>
            <person name="Queller D.C."/>
            <person name="Kuspa A."/>
            <person name="Grigoriev I.V."/>
        </authorList>
    </citation>
    <scope>NUCLEOTIDE SEQUENCE [LARGE SCALE GENOMIC DNA]</scope>
    <source>
        <strain evidence="4">QSDP1</strain>
    </source>
</reference>
<dbReference type="InterPro" id="IPR000608">
    <property type="entry name" value="UBC"/>
</dbReference>
<evidence type="ECO:0000313" key="3">
    <source>
        <dbReference type="EMBL" id="EGC39603.1"/>
    </source>
</evidence>
<dbReference type="AlphaFoldDB" id="F0Z8T5"/>
<keyword evidence="1" id="KW-0833">Ubl conjugation pathway</keyword>
<dbReference type="PANTHER" id="PTHR24068">
    <property type="entry name" value="UBIQUITIN-CONJUGATING ENZYME E2"/>
    <property type="match status" value="1"/>
</dbReference>
<dbReference type="GeneID" id="10509755"/>
<dbReference type="GO" id="GO:0070534">
    <property type="term" value="P:protein K63-linked ubiquitination"/>
    <property type="evidence" value="ECO:0000318"/>
    <property type="project" value="GO_Central"/>
</dbReference>
<dbReference type="RefSeq" id="XP_003283824.1">
    <property type="nucleotide sequence ID" value="XM_003283776.1"/>
</dbReference>
<proteinExistence type="predicted"/>
<dbReference type="SMART" id="SM00212">
    <property type="entry name" value="UBCc"/>
    <property type="match status" value="1"/>
</dbReference>
<dbReference type="PROSITE" id="PS50127">
    <property type="entry name" value="UBC_2"/>
    <property type="match status" value="1"/>
</dbReference>
<name>F0Z8T5_DICPU</name>
<dbReference type="eggNOG" id="KOG0896">
    <property type="taxonomic scope" value="Eukaryota"/>
</dbReference>
<dbReference type="FunCoup" id="F0Z8T5">
    <property type="interactions" value="905"/>
</dbReference>
<dbReference type="CDD" id="cd23807">
    <property type="entry name" value="UEV_UBE2V"/>
    <property type="match status" value="1"/>
</dbReference>
<dbReference type="STRING" id="5786.F0Z8T5"/>
<sequence>MASVPRNFRLLEELEKAEKQGGDGTVSYGLEHPDDTYLSEWIGSIIGPRDTAFSERFYSLKLRCDENYPQKAPTVKFSTKVNMTCVNQQNGVVEPRLFPLLGNWNSNTKIEDILTALRKEMTTGSNKKLPQPAENTEY</sequence>
<organism evidence="3 4">
    <name type="scientific">Dictyostelium purpureum</name>
    <name type="common">Slime mold</name>
    <dbReference type="NCBI Taxonomy" id="5786"/>
    <lineage>
        <taxon>Eukaryota</taxon>
        <taxon>Amoebozoa</taxon>
        <taxon>Evosea</taxon>
        <taxon>Eumycetozoa</taxon>
        <taxon>Dictyostelia</taxon>
        <taxon>Dictyosteliales</taxon>
        <taxon>Dictyosteliaceae</taxon>
        <taxon>Dictyostelium</taxon>
    </lineage>
</organism>
<protein>
    <recommendedName>
        <fullName evidence="2">UBC core domain-containing protein</fullName>
    </recommendedName>
</protein>
<evidence type="ECO:0000259" key="2">
    <source>
        <dbReference type="PROSITE" id="PS50127"/>
    </source>
</evidence>
<accession>F0Z8T5</accession>
<evidence type="ECO:0000256" key="1">
    <source>
        <dbReference type="ARBA" id="ARBA00022786"/>
    </source>
</evidence>
<dbReference type="FunFam" id="3.10.110.10:FF:000026">
    <property type="entry name" value="Ubiquitin-conjugating enzyme E2 variant"/>
    <property type="match status" value="1"/>
</dbReference>
<dbReference type="GO" id="GO:0005634">
    <property type="term" value="C:nucleus"/>
    <property type="evidence" value="ECO:0000318"/>
    <property type="project" value="GO_Central"/>
</dbReference>
<dbReference type="Pfam" id="PF00179">
    <property type="entry name" value="UQ_con"/>
    <property type="match status" value="1"/>
</dbReference>
<dbReference type="GO" id="GO:0031371">
    <property type="term" value="C:ubiquitin conjugating enzyme complex"/>
    <property type="evidence" value="ECO:0000318"/>
    <property type="project" value="GO_Central"/>
</dbReference>
<dbReference type="VEuPathDB" id="AmoebaDB:DICPUDRAFT_26622"/>
<dbReference type="OMA" id="GPESCSY"/>
<dbReference type="Proteomes" id="UP000001064">
    <property type="component" value="Unassembled WGS sequence"/>
</dbReference>
<dbReference type="KEGG" id="dpp:DICPUDRAFT_26622"/>
<dbReference type="OrthoDB" id="6508832at2759"/>
<feature type="domain" description="UBC core" evidence="2">
    <location>
        <begin position="5"/>
        <end position="138"/>
    </location>
</feature>
<dbReference type="Gene3D" id="3.10.110.10">
    <property type="entry name" value="Ubiquitin Conjugating Enzyme"/>
    <property type="match status" value="1"/>
</dbReference>
<gene>
    <name evidence="3" type="ORF">DICPUDRAFT_26622</name>
</gene>
<keyword evidence="4" id="KW-1185">Reference proteome</keyword>
<dbReference type="EMBL" id="GL870954">
    <property type="protein sequence ID" value="EGC39603.1"/>
    <property type="molecule type" value="Genomic_DNA"/>
</dbReference>
<evidence type="ECO:0000313" key="4">
    <source>
        <dbReference type="Proteomes" id="UP000001064"/>
    </source>
</evidence>
<dbReference type="InterPro" id="IPR016135">
    <property type="entry name" value="UBQ-conjugating_enzyme/RWD"/>
</dbReference>
<dbReference type="InParanoid" id="F0Z8T5"/>